<dbReference type="Proteomes" id="UP000520814">
    <property type="component" value="Unassembled WGS sequence"/>
</dbReference>
<organism evidence="3 4">
    <name type="scientific">Armatimonas rosea</name>
    <dbReference type="NCBI Taxonomy" id="685828"/>
    <lineage>
        <taxon>Bacteria</taxon>
        <taxon>Bacillati</taxon>
        <taxon>Armatimonadota</taxon>
        <taxon>Armatimonadia</taxon>
        <taxon>Armatimonadales</taxon>
        <taxon>Armatimonadaceae</taxon>
        <taxon>Armatimonas</taxon>
    </lineage>
</organism>
<accession>A0A7W9W5T8</accession>
<keyword evidence="2" id="KW-0812">Transmembrane</keyword>
<dbReference type="AlphaFoldDB" id="A0A7W9W5T8"/>
<evidence type="ECO:0000313" key="4">
    <source>
        <dbReference type="Proteomes" id="UP000520814"/>
    </source>
</evidence>
<keyword evidence="2" id="KW-1133">Transmembrane helix</keyword>
<comment type="caution">
    <text evidence="3">The sequence shown here is derived from an EMBL/GenBank/DDBJ whole genome shotgun (WGS) entry which is preliminary data.</text>
</comment>
<evidence type="ECO:0000256" key="1">
    <source>
        <dbReference type="SAM" id="MobiDB-lite"/>
    </source>
</evidence>
<reference evidence="3 4" key="1">
    <citation type="submission" date="2020-08" db="EMBL/GenBank/DDBJ databases">
        <title>Genomic Encyclopedia of Type Strains, Phase IV (KMG-IV): sequencing the most valuable type-strain genomes for metagenomic binning, comparative biology and taxonomic classification.</title>
        <authorList>
            <person name="Goeker M."/>
        </authorList>
    </citation>
    <scope>NUCLEOTIDE SEQUENCE [LARGE SCALE GENOMIC DNA]</scope>
    <source>
        <strain evidence="3 4">DSM 23562</strain>
    </source>
</reference>
<keyword evidence="4" id="KW-1185">Reference proteome</keyword>
<evidence type="ECO:0000313" key="3">
    <source>
        <dbReference type="EMBL" id="MBB6048917.1"/>
    </source>
</evidence>
<protein>
    <submittedName>
        <fullName evidence="3">Uncharacterized protein</fullName>
    </submittedName>
</protein>
<dbReference type="EMBL" id="JACHGW010000001">
    <property type="protein sequence ID" value="MBB6048917.1"/>
    <property type="molecule type" value="Genomic_DNA"/>
</dbReference>
<sequence length="310" mass="33918">MGKPRVTKQKQGYRHHEPGYLMPSSLVRKKVQPITQLLGATAGVILAFTLLNIFVVRKFDKPPVFSKRSAKATLGQSKIPEPSELAPTDFNAENPMVTAEELAQARKWAKETAAASKRPVPVGMVPNLNLQLFNALPTSEKQEFLNSLPQKVRTSYLNTMPASQQSALLDALEKKPSTTSSLPTARVSLGPTGGVETIREQARPTAKYLDRLEKIESQRGTASSESLLSELNSIIPPVNCRKLHQAYIELVRSAPASPPPSTTTDTPSTTTDTTTALDRPQLNRVDFVLRDLQSTVPGLPDTARSFRIGR</sequence>
<feature type="region of interest" description="Disordered" evidence="1">
    <location>
        <begin position="253"/>
        <end position="279"/>
    </location>
</feature>
<feature type="transmembrane region" description="Helical" evidence="2">
    <location>
        <begin position="37"/>
        <end position="56"/>
    </location>
</feature>
<evidence type="ECO:0000256" key="2">
    <source>
        <dbReference type="SAM" id="Phobius"/>
    </source>
</evidence>
<feature type="region of interest" description="Disordered" evidence="1">
    <location>
        <begin position="70"/>
        <end position="90"/>
    </location>
</feature>
<proteinExistence type="predicted"/>
<feature type="compositionally biased region" description="Low complexity" evidence="1">
    <location>
        <begin position="262"/>
        <end position="276"/>
    </location>
</feature>
<name>A0A7W9W5T8_ARMRO</name>
<dbReference type="RefSeq" id="WP_184192539.1">
    <property type="nucleotide sequence ID" value="NZ_JACHGW010000001.1"/>
</dbReference>
<keyword evidence="2" id="KW-0472">Membrane</keyword>
<gene>
    <name evidence="3" type="ORF">HNQ39_000679</name>
</gene>